<comment type="caution">
    <text evidence="1">The sequence shown here is derived from an EMBL/GenBank/DDBJ whole genome shotgun (WGS) entry which is preliminary data.</text>
</comment>
<accession>A0A7K3LS12</accession>
<keyword evidence="2" id="KW-1185">Reference proteome</keyword>
<dbReference type="Proteomes" id="UP000466307">
    <property type="component" value="Unassembled WGS sequence"/>
</dbReference>
<gene>
    <name evidence="1" type="ORF">GYA93_15960</name>
</gene>
<evidence type="ECO:0000313" key="1">
    <source>
        <dbReference type="EMBL" id="NDK91065.1"/>
    </source>
</evidence>
<name>A0A7K3LS12_9ACTN</name>
<dbReference type="RefSeq" id="WP_157079504.1">
    <property type="nucleotide sequence ID" value="NZ_JAADZU010000055.1"/>
</dbReference>
<protein>
    <submittedName>
        <fullName evidence="1">Uncharacterized protein</fullName>
    </submittedName>
</protein>
<reference evidence="1 2" key="1">
    <citation type="submission" date="2020-01" db="EMBL/GenBank/DDBJ databases">
        <title>Investigation of new actinobacteria for the biodesulphurisation of diesel fuel.</title>
        <authorList>
            <person name="Athi Narayanan S.M."/>
        </authorList>
    </citation>
    <scope>NUCLEOTIDE SEQUENCE [LARGE SCALE GENOMIC DNA]</scope>
    <source>
        <strain evidence="1 2">213E</strain>
    </source>
</reference>
<dbReference type="EMBL" id="JAADZU010000055">
    <property type="protein sequence ID" value="NDK91065.1"/>
    <property type="molecule type" value="Genomic_DNA"/>
</dbReference>
<proteinExistence type="predicted"/>
<sequence>MLVASNIDGIDGRSILSRSMADDLSGLGSGSTQSLLLQLIEVAELSRRRVLTARGLSKDDPWYIAYLGVLGSLPEAPDRDRNRYNNLRIDLKFEDILTIEGVDDPSIQDLVARTTDPTATSAVSLTRERLPSGMVAGFNKGLPANSRFTWGESPERSSFGPNIIVVYEPGSISDLALLWNLRARFAHPKKLPLAIPLTNSVLGDLVYLEHEFNVHHHFGFANDIALTSLSVPMDRLQDLAEATTLRVVDSKKLIGPIFGYCVTSTDIAQFEAGEAAIASFTPTDIEVLGQHYLGSSNATWLRSTTIISRHRLPPSATMRRGRYGETGYLHGQLSTVGRLNGFSQICVPSGLEVLRALAADRSLTVRLSEPGVAGEHLVRATSGDLSMLASPGVIELMSNLTRRGHSSLVKRRLDQFLAGSDELTAADKYDALSSRLDEAIGSPELDETTYMNFNRIRGYLRLSKNETSAWIGWALAHRVLLRGIEAICPSCNHTQWRTLKDTVPVLICHGCGREIADPFDAMKIDHQYRASETLLRANQSDALPALLAMRQLAQVLGRRDGSLFGVYPGVELFEAGSQNPSSEIDVLAVLGNGEWIVGECKVRARGLHMQDLEKLWRIADRVGAPATFAVTADRAVDCTAPWKVTEDPNGRPHFSLMTALIEIPQ</sequence>
<evidence type="ECO:0000313" key="2">
    <source>
        <dbReference type="Proteomes" id="UP000466307"/>
    </source>
</evidence>
<organism evidence="1 2">
    <name type="scientific">Gordonia desulfuricans</name>
    <dbReference type="NCBI Taxonomy" id="89051"/>
    <lineage>
        <taxon>Bacteria</taxon>
        <taxon>Bacillati</taxon>
        <taxon>Actinomycetota</taxon>
        <taxon>Actinomycetes</taxon>
        <taxon>Mycobacteriales</taxon>
        <taxon>Gordoniaceae</taxon>
        <taxon>Gordonia</taxon>
    </lineage>
</organism>
<dbReference type="AlphaFoldDB" id="A0A7K3LS12"/>